<dbReference type="PROSITE" id="PS51294">
    <property type="entry name" value="HTH_MYB"/>
    <property type="match status" value="2"/>
</dbReference>
<keyword evidence="4" id="KW-0539">Nucleus</keyword>
<evidence type="ECO:0000256" key="1">
    <source>
        <dbReference type="ARBA" id="ARBA00023015"/>
    </source>
</evidence>
<evidence type="ECO:0000313" key="9">
    <source>
        <dbReference type="Proteomes" id="UP001295684"/>
    </source>
</evidence>
<sequence length="472" mass="55607">MSSEYEDYGNMEYGTRLPHRFRLSNFESRNKIPVSSQSFSNMSQQEGLQNLEYYKNFLSSFKKRKNTPSLVRKKGIASTSSLNSSSYDKICPSYSSNRSEKGRKSHLRNPCGLEINKERRTRDQNSSNIVIINYKNYESACLKKLKKDKAREKHSTREEYKTRGDKLPSRRETQREGSQKLLPSGSQGVRSEHKFFTTRDVCQLQTEDSYCAPLKTQSDARNNTEDESPDKDQASRIRPWKASEDQNLLNLYEKYPDNWKKIAKSFPERDEKQCRTRITRIKVHNKVKQGRWSQEEVEQLTKYYRTFGNSWAQIAKRMKTRTAVQIKDKMRELNKSQSKPKTKKVMFDYQPTEIDETGCKEDDEVFDNNFSSKAHQFNPIKREKTKEVSKRLDIKREPSFFNFSDLNEISEMFEESKRIDENIDTRRMMTDSDYNLKMSSNEFLSVKTPEIMKMNSREQFDDILNKSLSSAQ</sequence>
<accession>A0AAD1UEG7</accession>
<dbReference type="Proteomes" id="UP001295684">
    <property type="component" value="Unassembled WGS sequence"/>
</dbReference>
<feature type="compositionally biased region" description="Polar residues" evidence="5">
    <location>
        <begin position="77"/>
        <end position="97"/>
    </location>
</feature>
<dbReference type="GO" id="GO:0042796">
    <property type="term" value="P:snRNA transcription by RNA polymerase III"/>
    <property type="evidence" value="ECO:0007669"/>
    <property type="project" value="TreeGrafter"/>
</dbReference>
<evidence type="ECO:0008006" key="10">
    <source>
        <dbReference type="Google" id="ProtNLM"/>
    </source>
</evidence>
<dbReference type="SMART" id="SM00717">
    <property type="entry name" value="SANT"/>
    <property type="match status" value="2"/>
</dbReference>
<dbReference type="GO" id="GO:0019185">
    <property type="term" value="C:snRNA-activating protein complex"/>
    <property type="evidence" value="ECO:0007669"/>
    <property type="project" value="TreeGrafter"/>
</dbReference>
<reference evidence="8" key="1">
    <citation type="submission" date="2023-07" db="EMBL/GenBank/DDBJ databases">
        <authorList>
            <consortium name="AG Swart"/>
            <person name="Singh M."/>
            <person name="Singh A."/>
            <person name="Seah K."/>
            <person name="Emmerich C."/>
        </authorList>
    </citation>
    <scope>NUCLEOTIDE SEQUENCE</scope>
    <source>
        <strain evidence="8">DP1</strain>
    </source>
</reference>
<keyword evidence="1" id="KW-0805">Transcription regulation</keyword>
<gene>
    <name evidence="8" type="ORF">ECRASSUSDP1_LOCUS8570</name>
</gene>
<evidence type="ECO:0000259" key="6">
    <source>
        <dbReference type="PROSITE" id="PS50090"/>
    </source>
</evidence>
<name>A0AAD1UEG7_EUPCR</name>
<feature type="compositionally biased region" description="Basic and acidic residues" evidence="5">
    <location>
        <begin position="149"/>
        <end position="178"/>
    </location>
</feature>
<keyword evidence="3" id="KW-0804">Transcription</keyword>
<keyword evidence="9" id="KW-1185">Reference proteome</keyword>
<dbReference type="InterPro" id="IPR051575">
    <property type="entry name" value="Myb-like_DNA-bd"/>
</dbReference>
<dbReference type="SUPFAM" id="SSF46689">
    <property type="entry name" value="Homeodomain-like"/>
    <property type="match status" value="1"/>
</dbReference>
<evidence type="ECO:0000256" key="5">
    <source>
        <dbReference type="SAM" id="MobiDB-lite"/>
    </source>
</evidence>
<feature type="domain" description="HTH myb-type" evidence="7">
    <location>
        <begin position="284"/>
        <end position="338"/>
    </location>
</feature>
<keyword evidence="2" id="KW-0238">DNA-binding</keyword>
<dbReference type="EMBL" id="CAMPGE010008389">
    <property type="protein sequence ID" value="CAI2367289.1"/>
    <property type="molecule type" value="Genomic_DNA"/>
</dbReference>
<evidence type="ECO:0000313" key="8">
    <source>
        <dbReference type="EMBL" id="CAI2367289.1"/>
    </source>
</evidence>
<evidence type="ECO:0000256" key="2">
    <source>
        <dbReference type="ARBA" id="ARBA00023125"/>
    </source>
</evidence>
<dbReference type="InterPro" id="IPR017930">
    <property type="entry name" value="Myb_dom"/>
</dbReference>
<dbReference type="InterPro" id="IPR001005">
    <property type="entry name" value="SANT/Myb"/>
</dbReference>
<dbReference type="AlphaFoldDB" id="A0AAD1UEG7"/>
<dbReference type="Pfam" id="PF13921">
    <property type="entry name" value="Myb_DNA-bind_6"/>
    <property type="match status" value="1"/>
</dbReference>
<feature type="domain" description="Myb-like" evidence="6">
    <location>
        <begin position="239"/>
        <end position="282"/>
    </location>
</feature>
<feature type="domain" description="HTH myb-type" evidence="7">
    <location>
        <begin position="232"/>
        <end position="277"/>
    </location>
</feature>
<feature type="domain" description="Myb-like" evidence="6">
    <location>
        <begin position="284"/>
        <end position="334"/>
    </location>
</feature>
<dbReference type="PANTHER" id="PTHR46621">
    <property type="entry name" value="SNRNA-ACTIVATING PROTEIN COMPLEX SUBUNIT 4"/>
    <property type="match status" value="1"/>
</dbReference>
<dbReference type="Gene3D" id="1.10.10.60">
    <property type="entry name" value="Homeodomain-like"/>
    <property type="match status" value="2"/>
</dbReference>
<dbReference type="GO" id="GO:0000978">
    <property type="term" value="F:RNA polymerase II cis-regulatory region sequence-specific DNA binding"/>
    <property type="evidence" value="ECO:0007669"/>
    <property type="project" value="TreeGrafter"/>
</dbReference>
<proteinExistence type="predicted"/>
<dbReference type="InterPro" id="IPR009057">
    <property type="entry name" value="Homeodomain-like_sf"/>
</dbReference>
<organism evidence="8 9">
    <name type="scientific">Euplotes crassus</name>
    <dbReference type="NCBI Taxonomy" id="5936"/>
    <lineage>
        <taxon>Eukaryota</taxon>
        <taxon>Sar</taxon>
        <taxon>Alveolata</taxon>
        <taxon>Ciliophora</taxon>
        <taxon>Intramacronucleata</taxon>
        <taxon>Spirotrichea</taxon>
        <taxon>Hypotrichia</taxon>
        <taxon>Euplotida</taxon>
        <taxon>Euplotidae</taxon>
        <taxon>Moneuplotes</taxon>
    </lineage>
</organism>
<evidence type="ECO:0000259" key="7">
    <source>
        <dbReference type="PROSITE" id="PS51294"/>
    </source>
</evidence>
<dbReference type="GO" id="GO:0001006">
    <property type="term" value="F:RNA polymerase III type 3 promoter sequence-specific DNA binding"/>
    <property type="evidence" value="ECO:0007669"/>
    <property type="project" value="TreeGrafter"/>
</dbReference>
<dbReference type="GO" id="GO:0042795">
    <property type="term" value="P:snRNA transcription by RNA polymerase II"/>
    <property type="evidence" value="ECO:0007669"/>
    <property type="project" value="TreeGrafter"/>
</dbReference>
<dbReference type="PANTHER" id="PTHR46621:SF1">
    <property type="entry name" value="SNRNA-ACTIVATING PROTEIN COMPLEX SUBUNIT 4"/>
    <property type="match status" value="1"/>
</dbReference>
<dbReference type="CDD" id="cd00167">
    <property type="entry name" value="SANT"/>
    <property type="match status" value="2"/>
</dbReference>
<comment type="caution">
    <text evidence="8">The sequence shown here is derived from an EMBL/GenBank/DDBJ whole genome shotgun (WGS) entry which is preliminary data.</text>
</comment>
<protein>
    <recommendedName>
        <fullName evidence="10">Myb-like DNA-binding domain containing protein</fullName>
    </recommendedName>
</protein>
<feature type="region of interest" description="Disordered" evidence="5">
    <location>
        <begin position="213"/>
        <end position="240"/>
    </location>
</feature>
<evidence type="ECO:0000256" key="4">
    <source>
        <dbReference type="ARBA" id="ARBA00023242"/>
    </source>
</evidence>
<feature type="region of interest" description="Disordered" evidence="5">
    <location>
        <begin position="146"/>
        <end position="192"/>
    </location>
</feature>
<evidence type="ECO:0000256" key="3">
    <source>
        <dbReference type="ARBA" id="ARBA00023163"/>
    </source>
</evidence>
<dbReference type="PROSITE" id="PS50090">
    <property type="entry name" value="MYB_LIKE"/>
    <property type="match status" value="2"/>
</dbReference>
<feature type="region of interest" description="Disordered" evidence="5">
    <location>
        <begin position="68"/>
        <end position="122"/>
    </location>
</feature>